<organism evidence="11 12">
    <name type="scientific">Pseudomonas taiwanensis</name>
    <dbReference type="NCBI Taxonomy" id="470150"/>
    <lineage>
        <taxon>Bacteria</taxon>
        <taxon>Pseudomonadati</taxon>
        <taxon>Pseudomonadota</taxon>
        <taxon>Gammaproteobacteria</taxon>
        <taxon>Pseudomonadales</taxon>
        <taxon>Pseudomonadaceae</taxon>
        <taxon>Pseudomonas</taxon>
    </lineage>
</organism>
<dbReference type="EMBL" id="JABWRS010000002">
    <property type="protein sequence ID" value="MBC3474582.1"/>
    <property type="molecule type" value="Genomic_DNA"/>
</dbReference>
<comment type="similarity">
    <text evidence="2">Belongs to the GSP G family.</text>
</comment>
<evidence type="ECO:0000256" key="9">
    <source>
        <dbReference type="ARBA" id="ARBA00023136"/>
    </source>
</evidence>
<keyword evidence="7" id="KW-0812">Transmembrane</keyword>
<evidence type="ECO:0000256" key="2">
    <source>
        <dbReference type="ARBA" id="ARBA00009984"/>
    </source>
</evidence>
<evidence type="ECO:0000256" key="5">
    <source>
        <dbReference type="ARBA" id="ARBA00022481"/>
    </source>
</evidence>
<evidence type="ECO:0000313" key="12">
    <source>
        <dbReference type="Proteomes" id="UP000628086"/>
    </source>
</evidence>
<feature type="domain" description="Type II secretion system protein GspG C-terminal" evidence="10">
    <location>
        <begin position="45"/>
        <end position="144"/>
    </location>
</feature>
<proteinExistence type="inferred from homology"/>
<gene>
    <name evidence="11" type="primary">gspG</name>
    <name evidence="11" type="ORF">HU747_03120</name>
</gene>
<evidence type="ECO:0000256" key="1">
    <source>
        <dbReference type="ARBA" id="ARBA00004377"/>
    </source>
</evidence>
<evidence type="ECO:0000256" key="4">
    <source>
        <dbReference type="ARBA" id="ARBA00022475"/>
    </source>
</evidence>
<protein>
    <recommendedName>
        <fullName evidence="3">Type II secretion system core protein G</fullName>
    </recommendedName>
</protein>
<comment type="caution">
    <text evidence="11">The sequence shown here is derived from an EMBL/GenBank/DDBJ whole genome shotgun (WGS) entry which is preliminary data.</text>
</comment>
<dbReference type="InterPro" id="IPR045584">
    <property type="entry name" value="Pilin-like"/>
</dbReference>
<dbReference type="Gene3D" id="3.30.700.10">
    <property type="entry name" value="Glycoprotein, Type 4 Pilin"/>
    <property type="match status" value="1"/>
</dbReference>
<sequence length="146" mass="16007">MRFTRPLRRGLTLVEIMMVMATLGMLGVLVMLSLLVLPAQPSVFTVREDLKSIASALEVYRLDNGTYPTTAQGLEALVKLPTRPPLPRFWDAQGYLASLPADPWGSAYQYEIPGTRSNLDYDLFSWGADGEAGGEGENADVGNWAE</sequence>
<keyword evidence="12" id="KW-1185">Reference proteome</keyword>
<keyword evidence="9" id="KW-0472">Membrane</keyword>
<dbReference type="InterPro" id="IPR012902">
    <property type="entry name" value="N_methyl_site"/>
</dbReference>
<evidence type="ECO:0000256" key="7">
    <source>
        <dbReference type="ARBA" id="ARBA00022692"/>
    </source>
</evidence>
<keyword evidence="5" id="KW-0488">Methylation</keyword>
<dbReference type="InterPro" id="IPR000983">
    <property type="entry name" value="Bac_GSPG_pilin"/>
</dbReference>
<dbReference type="Proteomes" id="UP000628086">
    <property type="component" value="Unassembled WGS sequence"/>
</dbReference>
<evidence type="ECO:0000259" key="10">
    <source>
        <dbReference type="Pfam" id="PF08334"/>
    </source>
</evidence>
<dbReference type="InterPro" id="IPR013545">
    <property type="entry name" value="T2SS_protein-GspG_C"/>
</dbReference>
<evidence type="ECO:0000256" key="8">
    <source>
        <dbReference type="ARBA" id="ARBA00022989"/>
    </source>
</evidence>
<evidence type="ECO:0000256" key="6">
    <source>
        <dbReference type="ARBA" id="ARBA00022519"/>
    </source>
</evidence>
<accession>A0ABR6V2M7</accession>
<comment type="subcellular location">
    <subcellularLocation>
        <location evidence="1">Cell inner membrane</location>
        <topology evidence="1">Single-pass membrane protein</topology>
    </subcellularLocation>
</comment>
<name>A0ABR6V2M7_9PSED</name>
<reference evidence="11 12" key="1">
    <citation type="journal article" date="2020" name="Microorganisms">
        <title>Reliable Identification of Environmental Pseudomonas Isolates Using the rpoD Gene.</title>
        <authorList>
            <consortium name="The Broad Institute Genome Sequencing Platform"/>
            <person name="Girard L."/>
            <person name="Lood C."/>
            <person name="Rokni-Zadeh H."/>
            <person name="van Noort V."/>
            <person name="Lavigne R."/>
            <person name="De Mot R."/>
        </authorList>
    </citation>
    <scope>NUCLEOTIDE SEQUENCE [LARGE SCALE GENOMIC DNA]</scope>
    <source>
        <strain evidence="11 12">RW7P2</strain>
    </source>
</reference>
<keyword evidence="4" id="KW-1003">Cell membrane</keyword>
<dbReference type="SUPFAM" id="SSF54523">
    <property type="entry name" value="Pili subunits"/>
    <property type="match status" value="1"/>
</dbReference>
<dbReference type="InterPro" id="IPR010054">
    <property type="entry name" value="Type2_sec_GspG"/>
</dbReference>
<keyword evidence="8" id="KW-1133">Transmembrane helix</keyword>
<dbReference type="Pfam" id="PF08334">
    <property type="entry name" value="T2SSG"/>
    <property type="match status" value="1"/>
</dbReference>
<keyword evidence="6" id="KW-0997">Cell inner membrane</keyword>
<evidence type="ECO:0000256" key="3">
    <source>
        <dbReference type="ARBA" id="ARBA00020042"/>
    </source>
</evidence>
<evidence type="ECO:0000313" key="11">
    <source>
        <dbReference type="EMBL" id="MBC3474582.1"/>
    </source>
</evidence>
<dbReference type="PROSITE" id="PS00409">
    <property type="entry name" value="PROKAR_NTER_METHYL"/>
    <property type="match status" value="1"/>
</dbReference>
<dbReference type="NCBIfam" id="TIGR01710">
    <property type="entry name" value="typeII_sec_gspG"/>
    <property type="match status" value="1"/>
</dbReference>
<dbReference type="PRINTS" id="PR00813">
    <property type="entry name" value="BCTERIALGSPG"/>
</dbReference>